<keyword evidence="3" id="KW-1185">Reference proteome</keyword>
<evidence type="ECO:0000313" key="2">
    <source>
        <dbReference type="EMBL" id="KAK4010046.1"/>
    </source>
</evidence>
<comment type="caution">
    <text evidence="2">The sequence shown here is derived from an EMBL/GenBank/DDBJ whole genome shotgun (WGS) entry which is preliminary data.</text>
</comment>
<sequence length="137" mass="15953">MLGNPRVLELAGKVWKLKRNAATSWKIRKQQLRIKELRILQVYKDEGRKTLFIRTNSAEERTTTILKHYIPSLKPQTNIYSTMNKAIILMIFVFVIICVTTTMAGVQPFAMYPAVNYHHARFIRDASPQRFPGWLFG</sequence>
<protein>
    <submittedName>
        <fullName evidence="2">Uncharacterized protein</fullName>
    </submittedName>
</protein>
<evidence type="ECO:0000256" key="1">
    <source>
        <dbReference type="SAM" id="Phobius"/>
    </source>
</evidence>
<keyword evidence="1" id="KW-0472">Membrane</keyword>
<keyword evidence="1" id="KW-1133">Transmembrane helix</keyword>
<proteinExistence type="predicted"/>
<evidence type="ECO:0000313" key="3">
    <source>
        <dbReference type="Proteomes" id="UP001234178"/>
    </source>
</evidence>
<feature type="transmembrane region" description="Helical" evidence="1">
    <location>
        <begin position="86"/>
        <end position="106"/>
    </location>
</feature>
<dbReference type="EMBL" id="JAOYFB010000003">
    <property type="protein sequence ID" value="KAK4010046.1"/>
    <property type="molecule type" value="Genomic_DNA"/>
</dbReference>
<keyword evidence="1" id="KW-0812">Transmembrane</keyword>
<accession>A0ABQ9ZAY6</accession>
<organism evidence="2 3">
    <name type="scientific">Daphnia magna</name>
    <dbReference type="NCBI Taxonomy" id="35525"/>
    <lineage>
        <taxon>Eukaryota</taxon>
        <taxon>Metazoa</taxon>
        <taxon>Ecdysozoa</taxon>
        <taxon>Arthropoda</taxon>
        <taxon>Crustacea</taxon>
        <taxon>Branchiopoda</taxon>
        <taxon>Diplostraca</taxon>
        <taxon>Cladocera</taxon>
        <taxon>Anomopoda</taxon>
        <taxon>Daphniidae</taxon>
        <taxon>Daphnia</taxon>
    </lineage>
</organism>
<dbReference type="Proteomes" id="UP001234178">
    <property type="component" value="Unassembled WGS sequence"/>
</dbReference>
<name>A0ABQ9ZAY6_9CRUS</name>
<gene>
    <name evidence="2" type="ORF">OUZ56_019190</name>
</gene>
<reference evidence="2 3" key="1">
    <citation type="journal article" date="2023" name="Nucleic Acids Res.">
        <title>The hologenome of Daphnia magna reveals possible DNA methylation and microbiome-mediated evolution of the host genome.</title>
        <authorList>
            <person name="Chaturvedi A."/>
            <person name="Li X."/>
            <person name="Dhandapani V."/>
            <person name="Marshall H."/>
            <person name="Kissane S."/>
            <person name="Cuenca-Cambronero M."/>
            <person name="Asole G."/>
            <person name="Calvet F."/>
            <person name="Ruiz-Romero M."/>
            <person name="Marangio P."/>
            <person name="Guigo R."/>
            <person name="Rago D."/>
            <person name="Mirbahai L."/>
            <person name="Eastwood N."/>
            <person name="Colbourne J.K."/>
            <person name="Zhou J."/>
            <person name="Mallon E."/>
            <person name="Orsini L."/>
        </authorList>
    </citation>
    <scope>NUCLEOTIDE SEQUENCE [LARGE SCALE GENOMIC DNA]</scope>
    <source>
        <strain evidence="2">LRV0_1</strain>
    </source>
</reference>